<dbReference type="AlphaFoldDB" id="A0A2B7Y247"/>
<dbReference type="InterPro" id="IPR036047">
    <property type="entry name" value="F-box-like_dom_sf"/>
</dbReference>
<dbReference type="Proteomes" id="UP000223968">
    <property type="component" value="Unassembled WGS sequence"/>
</dbReference>
<sequence>MPLQTLSTELLFHIVEDLGLKDVLSLVLTSKRFWWALQEKMYDKAVALDEEEGQGAPICLVLAALRD</sequence>
<proteinExistence type="predicted"/>
<reference evidence="1 2" key="1">
    <citation type="submission" date="2017-10" db="EMBL/GenBank/DDBJ databases">
        <title>Comparative genomics in systemic dimorphic fungi from Ajellomycetaceae.</title>
        <authorList>
            <person name="Munoz J.F."/>
            <person name="Mcewen J.G."/>
            <person name="Clay O.K."/>
            <person name="Cuomo C.A."/>
        </authorList>
    </citation>
    <scope>NUCLEOTIDE SEQUENCE [LARGE SCALE GENOMIC DNA]</scope>
    <source>
        <strain evidence="1 2">UAMH5409</strain>
    </source>
</reference>
<dbReference type="CDD" id="cd09917">
    <property type="entry name" value="F-box_SF"/>
    <property type="match status" value="1"/>
</dbReference>
<organism evidence="1 2">
    <name type="scientific">Helicocarpus griseus UAMH5409</name>
    <dbReference type="NCBI Taxonomy" id="1447875"/>
    <lineage>
        <taxon>Eukaryota</taxon>
        <taxon>Fungi</taxon>
        <taxon>Dikarya</taxon>
        <taxon>Ascomycota</taxon>
        <taxon>Pezizomycotina</taxon>
        <taxon>Eurotiomycetes</taxon>
        <taxon>Eurotiomycetidae</taxon>
        <taxon>Onygenales</taxon>
        <taxon>Ajellomycetaceae</taxon>
        <taxon>Helicocarpus</taxon>
    </lineage>
</organism>
<dbReference type="EMBL" id="PDNB01000028">
    <property type="protein sequence ID" value="PGH15121.1"/>
    <property type="molecule type" value="Genomic_DNA"/>
</dbReference>
<protein>
    <submittedName>
        <fullName evidence="1">Uncharacterized protein</fullName>
    </submittedName>
</protein>
<evidence type="ECO:0000313" key="2">
    <source>
        <dbReference type="Proteomes" id="UP000223968"/>
    </source>
</evidence>
<keyword evidence="2" id="KW-1185">Reference proteome</keyword>
<dbReference type="SUPFAM" id="SSF81383">
    <property type="entry name" value="F-box domain"/>
    <property type="match status" value="1"/>
</dbReference>
<evidence type="ECO:0000313" key="1">
    <source>
        <dbReference type="EMBL" id="PGH15121.1"/>
    </source>
</evidence>
<comment type="caution">
    <text evidence="1">The sequence shown here is derived from an EMBL/GenBank/DDBJ whole genome shotgun (WGS) entry which is preliminary data.</text>
</comment>
<name>A0A2B7Y247_9EURO</name>
<accession>A0A2B7Y247</accession>
<gene>
    <name evidence="1" type="ORF">AJ79_02647</name>
</gene>